<dbReference type="AlphaFoldDB" id="A0AB39W4E3"/>
<evidence type="ECO:0008006" key="2">
    <source>
        <dbReference type="Google" id="ProtNLM"/>
    </source>
</evidence>
<gene>
    <name evidence="1" type="ORF">AB3G34_05010</name>
</gene>
<dbReference type="RefSeq" id="WP_369753630.1">
    <property type="nucleotide sequence ID" value="NZ_CP165625.1"/>
</dbReference>
<evidence type="ECO:0000313" key="1">
    <source>
        <dbReference type="EMBL" id="XDU96470.1"/>
    </source>
</evidence>
<dbReference type="Gene3D" id="2.170.130.10">
    <property type="entry name" value="TonB-dependent receptor, plug domain"/>
    <property type="match status" value="1"/>
</dbReference>
<sequence>MKQFLTLIIAISFLSCSNRKVFVLKDANSEKFYLSDSINFRIDAGQLTSSPLIVIDGIPLKYKNELDTVYLPIEKKDVYLLTFLGKKTASVIYGENGKKGVVLISTKPNPE</sequence>
<protein>
    <recommendedName>
        <fullName evidence="2">TonB-dependent receptor plug domain-containing protein</fullName>
    </recommendedName>
</protein>
<reference evidence="1" key="1">
    <citation type="submission" date="2024-07" db="EMBL/GenBank/DDBJ databases">
        <authorList>
            <person name="Biller S.J."/>
        </authorList>
    </citation>
    <scope>NUCLEOTIDE SEQUENCE</scope>
    <source>
        <strain evidence="1">WC2409</strain>
    </source>
</reference>
<dbReference type="PROSITE" id="PS51257">
    <property type="entry name" value="PROKAR_LIPOPROTEIN"/>
    <property type="match status" value="1"/>
</dbReference>
<name>A0AB39W4E3_9FLAO</name>
<proteinExistence type="predicted"/>
<accession>A0AB39W4E3</accession>
<organism evidence="1">
    <name type="scientific">Flavobacterium sp. WC2409</name>
    <dbReference type="NCBI Taxonomy" id="3234139"/>
    <lineage>
        <taxon>Bacteria</taxon>
        <taxon>Pseudomonadati</taxon>
        <taxon>Bacteroidota</taxon>
        <taxon>Flavobacteriia</taxon>
        <taxon>Flavobacteriales</taxon>
        <taxon>Flavobacteriaceae</taxon>
        <taxon>Flavobacterium</taxon>
    </lineage>
</organism>
<dbReference type="InterPro" id="IPR037066">
    <property type="entry name" value="Plug_dom_sf"/>
</dbReference>
<dbReference type="EMBL" id="CP165625">
    <property type="protein sequence ID" value="XDU96470.1"/>
    <property type="molecule type" value="Genomic_DNA"/>
</dbReference>